<evidence type="ECO:0000256" key="1">
    <source>
        <dbReference type="ARBA" id="ARBA00010641"/>
    </source>
</evidence>
<comment type="subunit">
    <text evidence="2">Interacts transiently with the RNA polymerase catalytic core formed by RpoA, RpoB, RpoC and RpoZ (2 alpha, 1 beta, 1 beta' and 1 omega subunit) to form the RNA polymerase holoenzyme that can initiate transcription.</text>
</comment>
<dbReference type="SUPFAM" id="SSF88659">
    <property type="entry name" value="Sigma3 and sigma4 domains of RNA polymerase sigma factors"/>
    <property type="match status" value="1"/>
</dbReference>
<organism evidence="9 10">
    <name type="scientific">Sinomonas terricola</name>
    <dbReference type="NCBI Taxonomy" id="3110330"/>
    <lineage>
        <taxon>Bacteria</taxon>
        <taxon>Bacillati</taxon>
        <taxon>Actinomycetota</taxon>
        <taxon>Actinomycetes</taxon>
        <taxon>Micrococcales</taxon>
        <taxon>Micrococcaceae</taxon>
        <taxon>Sinomonas</taxon>
    </lineage>
</organism>
<dbReference type="Gene3D" id="1.10.10.10">
    <property type="entry name" value="Winged helix-like DNA-binding domain superfamily/Winged helix DNA-binding domain"/>
    <property type="match status" value="1"/>
</dbReference>
<comment type="similarity">
    <text evidence="1">Belongs to the sigma-70 factor family. ECF subfamily.</text>
</comment>
<evidence type="ECO:0000256" key="4">
    <source>
        <dbReference type="ARBA" id="ARBA00023082"/>
    </source>
</evidence>
<name>A0ABU5T0Q5_9MICC</name>
<gene>
    <name evidence="9" type="ORF">SPF06_00730</name>
</gene>
<dbReference type="InterPro" id="IPR036388">
    <property type="entry name" value="WH-like_DNA-bd_sf"/>
</dbReference>
<keyword evidence="3" id="KW-0805">Transcription regulation</keyword>
<dbReference type="PANTHER" id="PTHR30173:SF36">
    <property type="entry name" value="ECF RNA POLYMERASE SIGMA FACTOR SIGJ"/>
    <property type="match status" value="1"/>
</dbReference>
<dbReference type="NCBIfam" id="TIGR02937">
    <property type="entry name" value="sigma70-ECF"/>
    <property type="match status" value="1"/>
</dbReference>
<evidence type="ECO:0000256" key="3">
    <source>
        <dbReference type="ARBA" id="ARBA00023015"/>
    </source>
</evidence>
<evidence type="ECO:0000256" key="2">
    <source>
        <dbReference type="ARBA" id="ARBA00011344"/>
    </source>
</evidence>
<dbReference type="EMBL" id="JAYGGQ010000001">
    <property type="protein sequence ID" value="MEA5453234.1"/>
    <property type="molecule type" value="Genomic_DNA"/>
</dbReference>
<evidence type="ECO:0000313" key="10">
    <source>
        <dbReference type="Proteomes" id="UP001304769"/>
    </source>
</evidence>
<dbReference type="InterPro" id="IPR052704">
    <property type="entry name" value="ECF_Sigma-70_Domain"/>
</dbReference>
<feature type="domain" description="SnoaL-like" evidence="8">
    <location>
        <begin position="224"/>
        <end position="320"/>
    </location>
</feature>
<dbReference type="InterPro" id="IPR014305">
    <property type="entry name" value="RNA_pol_sigma-G_actinobac"/>
</dbReference>
<evidence type="ECO:0000259" key="8">
    <source>
        <dbReference type="Pfam" id="PF12680"/>
    </source>
</evidence>
<dbReference type="Gene3D" id="3.10.450.50">
    <property type="match status" value="1"/>
</dbReference>
<dbReference type="InterPro" id="IPR014284">
    <property type="entry name" value="RNA_pol_sigma-70_dom"/>
</dbReference>
<keyword evidence="4" id="KW-0731">Sigma factor</keyword>
<dbReference type="InterPro" id="IPR007627">
    <property type="entry name" value="RNA_pol_sigma70_r2"/>
</dbReference>
<dbReference type="SUPFAM" id="SSF88946">
    <property type="entry name" value="Sigma2 domain of RNA polymerase sigma factors"/>
    <property type="match status" value="1"/>
</dbReference>
<dbReference type="SUPFAM" id="SSF54427">
    <property type="entry name" value="NTF2-like"/>
    <property type="match status" value="1"/>
</dbReference>
<keyword evidence="10" id="KW-1185">Reference proteome</keyword>
<dbReference type="Proteomes" id="UP001304769">
    <property type="component" value="Unassembled WGS sequence"/>
</dbReference>
<evidence type="ECO:0000313" key="9">
    <source>
        <dbReference type="EMBL" id="MEA5453234.1"/>
    </source>
</evidence>
<comment type="caution">
    <text evidence="9">The sequence shown here is derived from an EMBL/GenBank/DDBJ whole genome shotgun (WGS) entry which is preliminary data.</text>
</comment>
<evidence type="ECO:0000259" key="7">
    <source>
        <dbReference type="Pfam" id="PF08281"/>
    </source>
</evidence>
<dbReference type="NCBIfam" id="NF006089">
    <property type="entry name" value="PRK08241.1"/>
    <property type="match status" value="1"/>
</dbReference>
<evidence type="ECO:0000256" key="5">
    <source>
        <dbReference type="ARBA" id="ARBA00023163"/>
    </source>
</evidence>
<dbReference type="InterPro" id="IPR037401">
    <property type="entry name" value="SnoaL-like"/>
</dbReference>
<dbReference type="Pfam" id="PF04542">
    <property type="entry name" value="Sigma70_r2"/>
    <property type="match status" value="1"/>
</dbReference>
<dbReference type="PANTHER" id="PTHR30173">
    <property type="entry name" value="SIGMA 19 FACTOR"/>
    <property type="match status" value="1"/>
</dbReference>
<dbReference type="Gene3D" id="1.10.1740.10">
    <property type="match status" value="1"/>
</dbReference>
<protein>
    <submittedName>
        <fullName evidence="9">Sigma-70 family RNA polymerase sigma factor</fullName>
    </submittedName>
</protein>
<accession>A0ABU5T0Q5</accession>
<dbReference type="InterPro" id="IPR013249">
    <property type="entry name" value="RNA_pol_sigma70_r4_t2"/>
</dbReference>
<dbReference type="CDD" id="cd06171">
    <property type="entry name" value="Sigma70_r4"/>
    <property type="match status" value="1"/>
</dbReference>
<dbReference type="RefSeq" id="WP_323277001.1">
    <property type="nucleotide sequence ID" value="NZ_JAYGGQ010000001.1"/>
</dbReference>
<dbReference type="InterPro" id="IPR013325">
    <property type="entry name" value="RNA_pol_sigma_r2"/>
</dbReference>
<dbReference type="InterPro" id="IPR032710">
    <property type="entry name" value="NTF2-like_dom_sf"/>
</dbReference>
<sequence>MGETSSDLALARGGDHDAFTRLITPLRRELHAHCYRILGSAHDADDALQDALVRAWRALAGFEGRSSLRTWLYTLCTRTSLDLAAGRNRRALPMGVGSASDHVALEVNAPLPEATWLTAYPDAPADTTSPAPLDPAARYEQREAVELAFIAALQYLPGTQRAALILFDVLGYPATDIAAIMNTTPSAVNSALARARKLLARRLPDRTQQQTLRHLGDQKARHLVTKFATALEQGDTDTLISILTADVTWSMPPLPVWYQGRDRVLDFAVEVPITRCPSWQHRLITANAQPAVAFYLGESQTATHLPWSITVFTLRGGRISGIVSFLAPEDFPRFGLPANLPPITDPRQS</sequence>
<feature type="domain" description="RNA polymerase sigma factor 70 region 4 type 2" evidence="7">
    <location>
        <begin position="148"/>
        <end position="199"/>
    </location>
</feature>
<feature type="domain" description="RNA polymerase sigma-70 region 2" evidence="6">
    <location>
        <begin position="22"/>
        <end position="89"/>
    </location>
</feature>
<dbReference type="Pfam" id="PF12680">
    <property type="entry name" value="SnoaL_2"/>
    <property type="match status" value="1"/>
</dbReference>
<dbReference type="Pfam" id="PF08281">
    <property type="entry name" value="Sigma70_r4_2"/>
    <property type="match status" value="1"/>
</dbReference>
<keyword evidence="5" id="KW-0804">Transcription</keyword>
<proteinExistence type="inferred from homology"/>
<dbReference type="InterPro" id="IPR013324">
    <property type="entry name" value="RNA_pol_sigma_r3/r4-like"/>
</dbReference>
<evidence type="ECO:0000259" key="6">
    <source>
        <dbReference type="Pfam" id="PF04542"/>
    </source>
</evidence>
<reference evidence="9 10" key="1">
    <citation type="submission" date="2023-12" db="EMBL/GenBank/DDBJ databases">
        <title>Sinomonas terricola sp. nov, isolated from litchi orchard soil in Guangdong, PR China.</title>
        <authorList>
            <person name="Jiaxin W."/>
            <person name="Yang Z."/>
            <person name="Honghui Z."/>
        </authorList>
    </citation>
    <scope>NUCLEOTIDE SEQUENCE [LARGE SCALE GENOMIC DNA]</scope>
    <source>
        <strain evidence="9 10">JGH33</strain>
    </source>
</reference>
<dbReference type="NCBIfam" id="TIGR02960">
    <property type="entry name" value="SigX5"/>
    <property type="match status" value="1"/>
</dbReference>